<reference evidence="1" key="1">
    <citation type="submission" date="2020-06" db="EMBL/GenBank/DDBJ databases">
        <title>WGS assembly of Ceratodon purpureus strain R40.</title>
        <authorList>
            <person name="Carey S.B."/>
            <person name="Jenkins J."/>
            <person name="Shu S."/>
            <person name="Lovell J.T."/>
            <person name="Sreedasyam A."/>
            <person name="Maumus F."/>
            <person name="Tiley G.P."/>
            <person name="Fernandez-Pozo N."/>
            <person name="Barry K."/>
            <person name="Chen C."/>
            <person name="Wang M."/>
            <person name="Lipzen A."/>
            <person name="Daum C."/>
            <person name="Saski C.A."/>
            <person name="Payton A.C."/>
            <person name="Mcbreen J.C."/>
            <person name="Conrad R.E."/>
            <person name="Kollar L.M."/>
            <person name="Olsson S."/>
            <person name="Huttunen S."/>
            <person name="Landis J.B."/>
            <person name="Wickett N.J."/>
            <person name="Johnson M.G."/>
            <person name="Rensing S.A."/>
            <person name="Grimwood J."/>
            <person name="Schmutz J."/>
            <person name="Mcdaniel S.F."/>
        </authorList>
    </citation>
    <scope>NUCLEOTIDE SEQUENCE</scope>
    <source>
        <strain evidence="1">R40</strain>
    </source>
</reference>
<organism evidence="1 2">
    <name type="scientific">Ceratodon purpureus</name>
    <name type="common">Fire moss</name>
    <name type="synonym">Dicranum purpureum</name>
    <dbReference type="NCBI Taxonomy" id="3225"/>
    <lineage>
        <taxon>Eukaryota</taxon>
        <taxon>Viridiplantae</taxon>
        <taxon>Streptophyta</taxon>
        <taxon>Embryophyta</taxon>
        <taxon>Bryophyta</taxon>
        <taxon>Bryophytina</taxon>
        <taxon>Bryopsida</taxon>
        <taxon>Dicranidae</taxon>
        <taxon>Pseudoditrichales</taxon>
        <taxon>Ditrichaceae</taxon>
        <taxon>Ceratodon</taxon>
    </lineage>
</organism>
<gene>
    <name evidence="1" type="ORF">KC19_7G107800</name>
</gene>
<dbReference type="AlphaFoldDB" id="A0A8T0H9P9"/>
<name>A0A8T0H9P9_CERPU</name>
<evidence type="ECO:0000313" key="2">
    <source>
        <dbReference type="Proteomes" id="UP000822688"/>
    </source>
</evidence>
<proteinExistence type="predicted"/>
<protein>
    <submittedName>
        <fullName evidence="1">Uncharacterized protein</fullName>
    </submittedName>
</protein>
<dbReference type="EMBL" id="CM026428">
    <property type="protein sequence ID" value="KAG0567068.1"/>
    <property type="molecule type" value="Genomic_DNA"/>
</dbReference>
<dbReference type="Proteomes" id="UP000822688">
    <property type="component" value="Chromosome 7"/>
</dbReference>
<evidence type="ECO:0000313" key="1">
    <source>
        <dbReference type="EMBL" id="KAG0567068.1"/>
    </source>
</evidence>
<sequence length="73" mass="8190">MSPFACRWRDRDFKLGCNECTLIRARSSVEKLGGVRHVDAKFNTHQLLLTPSLDPALGCDSPPVMNLCNMLEL</sequence>
<comment type="caution">
    <text evidence="1">The sequence shown here is derived from an EMBL/GenBank/DDBJ whole genome shotgun (WGS) entry which is preliminary data.</text>
</comment>
<accession>A0A8T0H9P9</accession>
<keyword evidence="2" id="KW-1185">Reference proteome</keyword>